<dbReference type="AlphaFoldDB" id="A0A6G9Z7J1"/>
<organism evidence="1 2">
    <name type="scientific">Nocardia terpenica</name>
    <dbReference type="NCBI Taxonomy" id="455432"/>
    <lineage>
        <taxon>Bacteria</taxon>
        <taxon>Bacillati</taxon>
        <taxon>Actinomycetota</taxon>
        <taxon>Actinomycetes</taxon>
        <taxon>Mycobacteriales</taxon>
        <taxon>Nocardiaceae</taxon>
        <taxon>Nocardia</taxon>
    </lineage>
</organism>
<sequence length="534" mass="58969">MSSRSAASATDPFEAARRALIPEPVDCEVVIVGAGFGGLGAAIECTRLGIEDFVILERDTGVGGTWHANTYPGVAVDIASPTYSYSFAPNPDWSRLYAPGAELKRYADHIADTYGLRERIRFGTTVTEARWDEVGQFWTLTLGEGPALTARIVVVATGILSQPKDPQIPGLDDFAGTVIHTSRWPRSTDLSGKRVAFIGTGATAVQAIPEVAKIAAQVGVYQRTPIWVTPKPDLPIAPVVRRLFRAAPATQRALRYTNAVAIEYVGAGLFYFRRAPWIVGSLETACKAHLRLQVRDRAVRAALTPDYNFFCKRPTFSNTYFPAFNRDNVELVTTAIDHIHTRGIVTDDARDREFDAIVLATGFILQDEGNVPAFPIYGRGGVEQGAHWRAEGYESYEGITVTGYPNMFGMNNPFSFTGLSFFYQAESQMGHIGRVITEMRRRQAVVFEVKPHAQRRFVDRMDRNARGTVWAAGNCATANSYYFNAAGQTRLGYLDPTLVAQWRNKRFPLSDYRFDTVTDPVVRAAHRTESTSGA</sequence>
<name>A0A6G9Z7J1_9NOCA</name>
<dbReference type="EMBL" id="CP046173">
    <property type="protein sequence ID" value="QIS21414.1"/>
    <property type="molecule type" value="Genomic_DNA"/>
</dbReference>
<gene>
    <name evidence="1" type="ORF">F6W96_26835</name>
</gene>
<dbReference type="Pfam" id="PF13738">
    <property type="entry name" value="Pyr_redox_3"/>
    <property type="match status" value="1"/>
</dbReference>
<dbReference type="PANTHER" id="PTHR42877">
    <property type="entry name" value="L-ORNITHINE N(5)-MONOOXYGENASE-RELATED"/>
    <property type="match status" value="1"/>
</dbReference>
<dbReference type="RefSeq" id="WP_167488707.1">
    <property type="nucleotide sequence ID" value="NZ_CP046173.1"/>
</dbReference>
<dbReference type="SUPFAM" id="SSF51905">
    <property type="entry name" value="FAD/NAD(P)-binding domain"/>
    <property type="match status" value="2"/>
</dbReference>
<proteinExistence type="predicted"/>
<evidence type="ECO:0000313" key="2">
    <source>
        <dbReference type="Proteomes" id="UP000500953"/>
    </source>
</evidence>
<dbReference type="PANTHER" id="PTHR42877:SF4">
    <property type="entry name" value="FAD_NAD(P)-BINDING DOMAIN-CONTAINING PROTEIN-RELATED"/>
    <property type="match status" value="1"/>
</dbReference>
<reference evidence="1 2" key="1">
    <citation type="journal article" date="2019" name="ACS Chem. Biol.">
        <title>Identification and Mobilization of a Cryptic Antibiotic Biosynthesis Gene Locus from a Human-Pathogenic Nocardia Isolate.</title>
        <authorList>
            <person name="Herisse M."/>
            <person name="Ishida K."/>
            <person name="Porter J.L."/>
            <person name="Howden B."/>
            <person name="Hertweck C."/>
            <person name="Stinear T.P."/>
            <person name="Pidot S.J."/>
        </authorList>
    </citation>
    <scope>NUCLEOTIDE SEQUENCE [LARGE SCALE GENOMIC DNA]</scope>
    <source>
        <strain evidence="1 2">AUSMDU00012715</strain>
    </source>
</reference>
<evidence type="ECO:0000313" key="1">
    <source>
        <dbReference type="EMBL" id="QIS21414.1"/>
    </source>
</evidence>
<dbReference type="InterPro" id="IPR051209">
    <property type="entry name" value="FAD-bind_Monooxygenase_sf"/>
</dbReference>
<dbReference type="InterPro" id="IPR036188">
    <property type="entry name" value="FAD/NAD-bd_sf"/>
</dbReference>
<dbReference type="Gene3D" id="3.50.50.60">
    <property type="entry name" value="FAD/NAD(P)-binding domain"/>
    <property type="match status" value="2"/>
</dbReference>
<dbReference type="PRINTS" id="PR00411">
    <property type="entry name" value="PNDRDTASEI"/>
</dbReference>
<protein>
    <submittedName>
        <fullName evidence="1">NAD(P)-binding protein</fullName>
    </submittedName>
</protein>
<accession>A0A6G9Z7J1</accession>
<dbReference type="Proteomes" id="UP000500953">
    <property type="component" value="Chromosome"/>
</dbReference>